<sequence length="472" mass="50631">MRALARIVVVMALLVVGSCSTGDASSPGPKRSVVPPNPDRDLGTVLAALSRIDACMLIDPARAEAPGFAAGQPFTQPSPSTCVVRDDRAGSVQVDLLTPFLGYERWRGRERLVFGGAVGYLLQNGNCELVVPVSFQFAIKFADRGAQQPTKVKCGQVRAFAAAAIPLLEKPAETGPGRWDACGLLGRALSMERSPYPQALDRCEAIGKARLQLQYDVVAFDPKDYRERVTIADRTAGLKSSGAECVLTMDQGPTGLQRPRPTFQRIVLAAPTCPEATKLAATVAGLLRTPRPPSRVQAPLYLRPNEPGQAAPGGCAFVEFRVDFKDCEPYTSAARPKAAELHSKAQSDPHVLCAIAAGPVRERFGERLKPVVAGHRCHFLEGGERLKLVISSSGDTFQAEPQRALTIAGRPAEQSRGYGDSHVFRIGLGEKSQLSIEYDFFTTKEGPTPAPEDAAVLAKLESLVPAIVQQLN</sequence>
<evidence type="ECO:0000256" key="1">
    <source>
        <dbReference type="SAM" id="MobiDB-lite"/>
    </source>
</evidence>
<dbReference type="Proteomes" id="UP001500280">
    <property type="component" value="Unassembled WGS sequence"/>
</dbReference>
<organism evidence="3 4">
    <name type="scientific">Kribbella yunnanensis</name>
    <dbReference type="NCBI Taxonomy" id="190194"/>
    <lineage>
        <taxon>Bacteria</taxon>
        <taxon>Bacillati</taxon>
        <taxon>Actinomycetota</taxon>
        <taxon>Actinomycetes</taxon>
        <taxon>Propionibacteriales</taxon>
        <taxon>Kribbellaceae</taxon>
        <taxon>Kribbella</taxon>
    </lineage>
</organism>
<feature type="region of interest" description="Disordered" evidence="1">
    <location>
        <begin position="19"/>
        <end position="38"/>
    </location>
</feature>
<feature type="chain" id="PRO_5047119613" description="DUF3558 domain-containing protein" evidence="2">
    <location>
        <begin position="22"/>
        <end position="472"/>
    </location>
</feature>
<feature type="signal peptide" evidence="2">
    <location>
        <begin position="1"/>
        <end position="21"/>
    </location>
</feature>
<dbReference type="PROSITE" id="PS51257">
    <property type="entry name" value="PROKAR_LIPOPROTEIN"/>
    <property type="match status" value="1"/>
</dbReference>
<gene>
    <name evidence="3" type="ORF">GCM10009745_48970</name>
</gene>
<accession>A0ABN2I1K0</accession>
<evidence type="ECO:0000313" key="3">
    <source>
        <dbReference type="EMBL" id="GAA1697000.1"/>
    </source>
</evidence>
<evidence type="ECO:0008006" key="5">
    <source>
        <dbReference type="Google" id="ProtNLM"/>
    </source>
</evidence>
<dbReference type="EMBL" id="BAAANF010000017">
    <property type="protein sequence ID" value="GAA1697000.1"/>
    <property type="molecule type" value="Genomic_DNA"/>
</dbReference>
<keyword evidence="4" id="KW-1185">Reference proteome</keyword>
<evidence type="ECO:0000256" key="2">
    <source>
        <dbReference type="SAM" id="SignalP"/>
    </source>
</evidence>
<name>A0ABN2I1K0_9ACTN</name>
<protein>
    <recommendedName>
        <fullName evidence="5">DUF3558 domain-containing protein</fullName>
    </recommendedName>
</protein>
<comment type="caution">
    <text evidence="3">The sequence shown here is derived from an EMBL/GenBank/DDBJ whole genome shotgun (WGS) entry which is preliminary data.</text>
</comment>
<evidence type="ECO:0000313" key="4">
    <source>
        <dbReference type="Proteomes" id="UP001500280"/>
    </source>
</evidence>
<reference evidence="3 4" key="1">
    <citation type="journal article" date="2019" name="Int. J. Syst. Evol. Microbiol.">
        <title>The Global Catalogue of Microorganisms (GCM) 10K type strain sequencing project: providing services to taxonomists for standard genome sequencing and annotation.</title>
        <authorList>
            <consortium name="The Broad Institute Genomics Platform"/>
            <consortium name="The Broad Institute Genome Sequencing Center for Infectious Disease"/>
            <person name="Wu L."/>
            <person name="Ma J."/>
        </authorList>
    </citation>
    <scope>NUCLEOTIDE SEQUENCE [LARGE SCALE GENOMIC DNA]</scope>
    <source>
        <strain evidence="3 4">JCM 14307</strain>
    </source>
</reference>
<dbReference type="RefSeq" id="WP_344156342.1">
    <property type="nucleotide sequence ID" value="NZ_BAAANF010000017.1"/>
</dbReference>
<proteinExistence type="predicted"/>
<keyword evidence="2" id="KW-0732">Signal</keyword>